<protein>
    <submittedName>
        <fullName evidence="1">2,4-dichlorophenol 6-monooxygenase</fullName>
    </submittedName>
</protein>
<organism evidence="1 2">
    <name type="scientific">Tolypocladium capitatum</name>
    <dbReference type="NCBI Taxonomy" id="45235"/>
    <lineage>
        <taxon>Eukaryota</taxon>
        <taxon>Fungi</taxon>
        <taxon>Dikarya</taxon>
        <taxon>Ascomycota</taxon>
        <taxon>Pezizomycotina</taxon>
        <taxon>Sordariomycetes</taxon>
        <taxon>Hypocreomycetidae</taxon>
        <taxon>Hypocreales</taxon>
        <taxon>Ophiocordycipitaceae</taxon>
        <taxon>Tolypocladium</taxon>
    </lineage>
</organism>
<reference evidence="1 2" key="1">
    <citation type="submission" date="2017-08" db="EMBL/GenBank/DDBJ databases">
        <title>Harnessing the power of phylogenomics to disentangle the directionality and signatures of interkingdom host jumping in the parasitic fungal genus Tolypocladium.</title>
        <authorList>
            <person name="Quandt C.A."/>
            <person name="Patterson W."/>
            <person name="Spatafora J.W."/>
        </authorList>
    </citation>
    <scope>NUCLEOTIDE SEQUENCE [LARGE SCALE GENOMIC DNA]</scope>
    <source>
        <strain evidence="1 2">CBS 113982</strain>
    </source>
</reference>
<dbReference type="AlphaFoldDB" id="A0A2K3Q9I7"/>
<keyword evidence="1" id="KW-0503">Monooxygenase</keyword>
<dbReference type="STRING" id="45235.A0A2K3Q9I7"/>
<evidence type="ECO:0000313" key="1">
    <source>
        <dbReference type="EMBL" id="PNY24209.1"/>
    </source>
</evidence>
<accession>A0A2K3Q9I7</accession>
<keyword evidence="2" id="KW-1185">Reference proteome</keyword>
<name>A0A2K3Q9I7_9HYPO</name>
<dbReference type="GO" id="GO:0004497">
    <property type="term" value="F:monooxygenase activity"/>
    <property type="evidence" value="ECO:0007669"/>
    <property type="project" value="UniProtKB-KW"/>
</dbReference>
<comment type="caution">
    <text evidence="1">The sequence shown here is derived from an EMBL/GenBank/DDBJ whole genome shotgun (WGS) entry which is preliminary data.</text>
</comment>
<gene>
    <name evidence="1" type="ORF">TCAP_05856</name>
</gene>
<sequence length="75" mass="8639">MAALECLRDVGLYEEVEKLASNGEAYMQHTRWCHSMAGEEYARLYSWGNDPTRKVRFAVFVPLLCREPSPAMSRI</sequence>
<dbReference type="EMBL" id="NRSZ01000948">
    <property type="protein sequence ID" value="PNY24209.1"/>
    <property type="molecule type" value="Genomic_DNA"/>
</dbReference>
<dbReference type="Proteomes" id="UP000236621">
    <property type="component" value="Unassembled WGS sequence"/>
</dbReference>
<keyword evidence="1" id="KW-0560">Oxidoreductase</keyword>
<proteinExistence type="predicted"/>
<evidence type="ECO:0000313" key="2">
    <source>
        <dbReference type="Proteomes" id="UP000236621"/>
    </source>
</evidence>
<dbReference type="OrthoDB" id="2690153at2759"/>